<comment type="caution">
    <text evidence="1">The sequence shown here is derived from an EMBL/GenBank/DDBJ whole genome shotgun (WGS) entry which is preliminary data.</text>
</comment>
<protein>
    <submittedName>
        <fullName evidence="1">Uncharacterized protein</fullName>
    </submittedName>
</protein>
<name>A0ABX2R9Y5_9THEO</name>
<reference evidence="1 2" key="1">
    <citation type="submission" date="2020-07" db="EMBL/GenBank/DDBJ databases">
        <title>Genomic Encyclopedia of Type Strains, Phase III (KMG-III): the genomes of soil and plant-associated and newly described type strains.</title>
        <authorList>
            <person name="Whitman W."/>
        </authorList>
    </citation>
    <scope>NUCLEOTIDE SEQUENCE [LARGE SCALE GENOMIC DNA]</scope>
    <source>
        <strain evidence="1 2">DSM 11255</strain>
    </source>
</reference>
<keyword evidence="2" id="KW-1185">Reference proteome</keyword>
<organism evidence="1 2">
    <name type="scientific">Carboxydothermus ferrireducens DSM 11255</name>
    <dbReference type="NCBI Taxonomy" id="1119529"/>
    <lineage>
        <taxon>Bacteria</taxon>
        <taxon>Bacillati</taxon>
        <taxon>Bacillota</taxon>
        <taxon>Clostridia</taxon>
        <taxon>Thermoanaerobacterales</taxon>
        <taxon>Thermoanaerobacteraceae</taxon>
        <taxon>Carboxydothermus</taxon>
    </lineage>
</organism>
<dbReference type="EMBL" id="JACCBS010000001">
    <property type="protein sequence ID" value="NYE56667.1"/>
    <property type="molecule type" value="Genomic_DNA"/>
</dbReference>
<gene>
    <name evidence="1" type="ORF">HDG70_000373</name>
</gene>
<evidence type="ECO:0000313" key="2">
    <source>
        <dbReference type="Proteomes" id="UP000604066"/>
    </source>
</evidence>
<sequence>MLKKVDSPGSLNLLMVVREAKDQACDIGSVKTNKWENCSGCSVVGNGADHTVPQAEKI</sequence>
<proteinExistence type="predicted"/>
<evidence type="ECO:0000313" key="1">
    <source>
        <dbReference type="EMBL" id="NYE56667.1"/>
    </source>
</evidence>
<dbReference type="Proteomes" id="UP000604066">
    <property type="component" value="Unassembled WGS sequence"/>
</dbReference>
<accession>A0ABX2R9Y5</accession>